<protein>
    <submittedName>
        <fullName evidence="2">Uncharacterized protein</fullName>
    </submittedName>
</protein>
<dbReference type="EMBL" id="JAFCMP010000032">
    <property type="protein sequence ID" value="KAG5190598.1"/>
    <property type="molecule type" value="Genomic_DNA"/>
</dbReference>
<reference evidence="2" key="1">
    <citation type="submission" date="2021-02" db="EMBL/GenBank/DDBJ databases">
        <title>First Annotated Genome of the Yellow-green Alga Tribonema minus.</title>
        <authorList>
            <person name="Mahan K.M."/>
        </authorList>
    </citation>
    <scope>NUCLEOTIDE SEQUENCE</scope>
    <source>
        <strain evidence="2">UTEX B ZZ1240</strain>
    </source>
</reference>
<comment type="caution">
    <text evidence="2">The sequence shown here is derived from an EMBL/GenBank/DDBJ whole genome shotgun (WGS) entry which is preliminary data.</text>
</comment>
<proteinExistence type="predicted"/>
<dbReference type="AlphaFoldDB" id="A0A836CME0"/>
<keyword evidence="1" id="KW-0732">Signal</keyword>
<evidence type="ECO:0000313" key="3">
    <source>
        <dbReference type="Proteomes" id="UP000664859"/>
    </source>
</evidence>
<feature type="signal peptide" evidence="1">
    <location>
        <begin position="1"/>
        <end position="31"/>
    </location>
</feature>
<keyword evidence="3" id="KW-1185">Reference proteome</keyword>
<feature type="chain" id="PRO_5032898166" evidence="1">
    <location>
        <begin position="32"/>
        <end position="394"/>
    </location>
</feature>
<organism evidence="2 3">
    <name type="scientific">Tribonema minus</name>
    <dbReference type="NCBI Taxonomy" id="303371"/>
    <lineage>
        <taxon>Eukaryota</taxon>
        <taxon>Sar</taxon>
        <taxon>Stramenopiles</taxon>
        <taxon>Ochrophyta</taxon>
        <taxon>PX clade</taxon>
        <taxon>Xanthophyceae</taxon>
        <taxon>Tribonematales</taxon>
        <taxon>Tribonemataceae</taxon>
        <taxon>Tribonema</taxon>
    </lineage>
</organism>
<evidence type="ECO:0000256" key="1">
    <source>
        <dbReference type="SAM" id="SignalP"/>
    </source>
</evidence>
<gene>
    <name evidence="2" type="ORF">JKP88DRAFT_252185</name>
</gene>
<dbReference type="Proteomes" id="UP000664859">
    <property type="component" value="Unassembled WGS sequence"/>
</dbReference>
<accession>A0A836CME0</accession>
<sequence>MEALRSAWLLPLLLLALLPAVCLWSVTGADAVEFDIGAAAAQRGQPAPQPPCPFVRSNYMCSAEAVAANWRSCCADASCGAPCSSGGGGGGAAALRARTRVLFFGNSHIRELAEALVCDNLALLTGVTFMPNVTADARTLMMRGHTVPPLHWPYLLAAGLTDPDAGGGGGGGGGGAAAEPPEAPQDDYATYHFSNGALIHMAINVPPTLIAEGEAAPASSPFQLSAVADYLNFKFEDLTAVVANVGNFRGWAIKAFCGGDAAALPPPLPAFERTCDDLATYTPGTPLGRTPLIHLPTLALRLAAARFAGSLVVTDQVMEPVTHEPPLDLAATTAAAAAAGGRFKLSYVDMGSFIIGHQCSAEGGGACTTRPGHQCLPGPPNDGARIVLRQIYGA</sequence>
<name>A0A836CME0_9STRA</name>
<evidence type="ECO:0000313" key="2">
    <source>
        <dbReference type="EMBL" id="KAG5190598.1"/>
    </source>
</evidence>